<dbReference type="PANTHER" id="PTHR13343:SF22">
    <property type="entry name" value="GLUTAMYL-TRNA REDUCTASE-BINDING PROTEIN, CHLOROPLASTIC"/>
    <property type="match status" value="1"/>
</dbReference>
<dbReference type="PANTHER" id="PTHR13343">
    <property type="entry name" value="CREG1 PROTEIN"/>
    <property type="match status" value="1"/>
</dbReference>
<dbReference type="AlphaFoldDB" id="A0A9Q0JXC4"/>
<evidence type="ECO:0000259" key="1">
    <source>
        <dbReference type="Pfam" id="PF10615"/>
    </source>
</evidence>
<dbReference type="Gene3D" id="3.20.180.10">
    <property type="entry name" value="PNP-oxidase-like"/>
    <property type="match status" value="1"/>
</dbReference>
<evidence type="ECO:0000313" key="2">
    <source>
        <dbReference type="EMBL" id="KAJ4954005.1"/>
    </source>
</evidence>
<dbReference type="EMBL" id="JAMYWD010000012">
    <property type="protein sequence ID" value="KAJ4954005.1"/>
    <property type="molecule type" value="Genomic_DNA"/>
</dbReference>
<sequence>MVPQAQSLALQSIFSAPCFSKSISFSSAFPATQPKKRTHLNLAKKNPVSSFSFQSLRCSLSVVTEPTQKELPKKPSPAEISRTIMELSSVGSLCTSSQEGLPLCIAVRFAVDPEGMPILCLNAADSQFTFGSSSCLNVRLEQCGVRTAQCSLQGILTKPEDKTVLTKLQLLWKKKFEEEVDDDIIYMIAVERVLQMENFMEAGEWVTQMDYKIANPDPLRNFAENIVNELNTNSVEDILRFCNIYVDLEFQVKAAKLIWVDRLGFDVHLLSHEGDTFEVRVPFPREVTDEKSTKSSFNCMSQFAWEVEKNYSAPTFEKVKHLKHISCSRHEGS</sequence>
<protein>
    <recommendedName>
        <fullName evidence="1">DUF2470 domain-containing protein</fullName>
    </recommendedName>
</protein>
<dbReference type="InterPro" id="IPR037119">
    <property type="entry name" value="Haem_oxidase_HugZ-like_sf"/>
</dbReference>
<name>A0A9Q0JXC4_9MAGN</name>
<accession>A0A9Q0JXC4</accession>
<proteinExistence type="predicted"/>
<dbReference type="OrthoDB" id="2138282at2759"/>
<dbReference type="SUPFAM" id="SSF50475">
    <property type="entry name" value="FMN-binding split barrel"/>
    <property type="match status" value="1"/>
</dbReference>
<dbReference type="GO" id="GO:0009507">
    <property type="term" value="C:chloroplast"/>
    <property type="evidence" value="ECO:0007669"/>
    <property type="project" value="TreeGrafter"/>
</dbReference>
<reference evidence="2" key="1">
    <citation type="journal article" date="2023" name="Plant J.">
        <title>The genome of the king protea, Protea cynaroides.</title>
        <authorList>
            <person name="Chang J."/>
            <person name="Duong T.A."/>
            <person name="Schoeman C."/>
            <person name="Ma X."/>
            <person name="Roodt D."/>
            <person name="Barker N."/>
            <person name="Li Z."/>
            <person name="Van de Peer Y."/>
            <person name="Mizrachi E."/>
        </authorList>
    </citation>
    <scope>NUCLEOTIDE SEQUENCE</scope>
    <source>
        <tissue evidence="2">Young leaves</tissue>
    </source>
</reference>
<keyword evidence="3" id="KW-1185">Reference proteome</keyword>
<evidence type="ECO:0000313" key="3">
    <source>
        <dbReference type="Proteomes" id="UP001141806"/>
    </source>
</evidence>
<comment type="caution">
    <text evidence="2">The sequence shown here is derived from an EMBL/GenBank/DDBJ whole genome shotgun (WGS) entry which is preliminary data.</text>
</comment>
<organism evidence="2 3">
    <name type="scientific">Protea cynaroides</name>
    <dbReference type="NCBI Taxonomy" id="273540"/>
    <lineage>
        <taxon>Eukaryota</taxon>
        <taxon>Viridiplantae</taxon>
        <taxon>Streptophyta</taxon>
        <taxon>Embryophyta</taxon>
        <taxon>Tracheophyta</taxon>
        <taxon>Spermatophyta</taxon>
        <taxon>Magnoliopsida</taxon>
        <taxon>Proteales</taxon>
        <taxon>Proteaceae</taxon>
        <taxon>Protea</taxon>
    </lineage>
</organism>
<dbReference type="InterPro" id="IPR019595">
    <property type="entry name" value="DUF2470"/>
</dbReference>
<dbReference type="InterPro" id="IPR012349">
    <property type="entry name" value="Split_barrel_FMN-bd"/>
</dbReference>
<dbReference type="Gene3D" id="2.30.110.10">
    <property type="entry name" value="Electron Transport, Fmn-binding Protein, Chain A"/>
    <property type="match status" value="1"/>
</dbReference>
<dbReference type="Proteomes" id="UP001141806">
    <property type="component" value="Unassembled WGS sequence"/>
</dbReference>
<feature type="domain" description="DUF2470" evidence="1">
    <location>
        <begin position="224"/>
        <end position="296"/>
    </location>
</feature>
<dbReference type="Pfam" id="PF10615">
    <property type="entry name" value="DUF2470"/>
    <property type="match status" value="1"/>
</dbReference>
<gene>
    <name evidence="2" type="ORF">NE237_030837</name>
</gene>